<dbReference type="EMBL" id="JAKJXO020000020">
    <property type="protein sequence ID" value="KAL1592604.1"/>
    <property type="molecule type" value="Genomic_DNA"/>
</dbReference>
<proteinExistence type="predicted"/>
<gene>
    <name evidence="1" type="ORF">SLS60_011020</name>
</gene>
<evidence type="ECO:0000313" key="2">
    <source>
        <dbReference type="Proteomes" id="UP001521785"/>
    </source>
</evidence>
<reference evidence="1 2" key="1">
    <citation type="submission" date="2024-02" db="EMBL/GenBank/DDBJ databases">
        <title>De novo assembly and annotation of 12 fungi associated with fruit tree decline syndrome in Ontario, Canada.</title>
        <authorList>
            <person name="Sulman M."/>
            <person name="Ellouze W."/>
            <person name="Ilyukhin E."/>
        </authorList>
    </citation>
    <scope>NUCLEOTIDE SEQUENCE [LARGE SCALE GENOMIC DNA]</scope>
    <source>
        <strain evidence="1 2">M42-189</strain>
    </source>
</reference>
<name>A0ABR3QL12_9PLEO</name>
<organism evidence="1 2">
    <name type="scientific">Paraconiothyrium brasiliense</name>
    <dbReference type="NCBI Taxonomy" id="300254"/>
    <lineage>
        <taxon>Eukaryota</taxon>
        <taxon>Fungi</taxon>
        <taxon>Dikarya</taxon>
        <taxon>Ascomycota</taxon>
        <taxon>Pezizomycotina</taxon>
        <taxon>Dothideomycetes</taxon>
        <taxon>Pleosporomycetidae</taxon>
        <taxon>Pleosporales</taxon>
        <taxon>Massarineae</taxon>
        <taxon>Didymosphaeriaceae</taxon>
        <taxon>Paraconiothyrium</taxon>
    </lineage>
</organism>
<dbReference type="Proteomes" id="UP001521785">
    <property type="component" value="Unassembled WGS sequence"/>
</dbReference>
<keyword evidence="2" id="KW-1185">Reference proteome</keyword>
<comment type="caution">
    <text evidence="1">The sequence shown here is derived from an EMBL/GenBank/DDBJ whole genome shotgun (WGS) entry which is preliminary data.</text>
</comment>
<evidence type="ECO:0000313" key="1">
    <source>
        <dbReference type="EMBL" id="KAL1592604.1"/>
    </source>
</evidence>
<sequence length="183" mass="20316">MASKGKRAVPEGADPDLVKLSDVTTPVELDDVLTVPTAFLDKMPLTIEWSQKFQTHTDKYYEVAFTNTTKANAKYYLFISSGKLDAFKGLDTAKGANGKLTVKVTTDFQYGQKDKTGKNRFLVYHEPVRDVMKQSRFIEGSFVTYGNMAGGFIDDKKGDNDASKLIDVGTRLLGDPLRKFAPK</sequence>
<protein>
    <submittedName>
        <fullName evidence="1">Uncharacterized protein</fullName>
    </submittedName>
</protein>
<accession>A0ABR3QL12</accession>